<name>A0A062I8N9_ACIBA</name>
<accession>A0A062I8N9</accession>
<keyword evidence="1" id="KW-0808">Transferase</keyword>
<evidence type="ECO:0000313" key="1">
    <source>
        <dbReference type="EMBL" id="KCY17564.1"/>
    </source>
</evidence>
<protein>
    <submittedName>
        <fullName evidence="1">Glutathione S-transferase domain protein</fullName>
        <ecNumber evidence="1">2.5.1.18</ecNumber>
    </submittedName>
</protein>
<dbReference type="Gene3D" id="1.20.1050.10">
    <property type="match status" value="1"/>
</dbReference>
<sequence>MADRLTGTDFMMGFGLHALVYHMGQGENYPHIQRYVAGLSQLPSWQVAVQIEQNGVKSQK</sequence>
<dbReference type="AlphaFoldDB" id="A0A062I8N9"/>
<gene>
    <name evidence="1" type="ORF">J596_2792</name>
</gene>
<dbReference type="EMBL" id="JMOD01000055">
    <property type="protein sequence ID" value="KCY17564.1"/>
    <property type="molecule type" value="Genomic_DNA"/>
</dbReference>
<dbReference type="EC" id="2.5.1.18" evidence="1"/>
<comment type="caution">
    <text evidence="1">The sequence shown here is derived from an EMBL/GenBank/DDBJ whole genome shotgun (WGS) entry which is preliminary data.</text>
</comment>
<dbReference type="Proteomes" id="UP000027327">
    <property type="component" value="Unassembled WGS sequence"/>
</dbReference>
<organism evidence="1 2">
    <name type="scientific">Acinetobacter baumannii 21072</name>
    <dbReference type="NCBI Taxonomy" id="1310697"/>
    <lineage>
        <taxon>Bacteria</taxon>
        <taxon>Pseudomonadati</taxon>
        <taxon>Pseudomonadota</taxon>
        <taxon>Gammaproteobacteria</taxon>
        <taxon>Moraxellales</taxon>
        <taxon>Moraxellaceae</taxon>
        <taxon>Acinetobacter</taxon>
        <taxon>Acinetobacter calcoaceticus/baumannii complex</taxon>
    </lineage>
</organism>
<dbReference type="PATRIC" id="fig|1310697.3.peg.2682"/>
<dbReference type="InterPro" id="IPR036282">
    <property type="entry name" value="Glutathione-S-Trfase_C_sf"/>
</dbReference>
<proteinExistence type="predicted"/>
<reference evidence="1 2" key="1">
    <citation type="submission" date="2014-04" db="EMBL/GenBank/DDBJ databases">
        <title>Comparative genomics and transcriptomics to identify genetic mechanisms underlying the emergence of carbapenem resistant Acinetobacter baumannii (CRAb).</title>
        <authorList>
            <person name="Harris A.D."/>
            <person name="Johnson K.J."/>
            <person name="George J."/>
            <person name="Nadendla S."/>
            <person name="Daugherty S.C."/>
            <person name="Parankush S."/>
            <person name="Sadzewicz L."/>
            <person name="Tallon L."/>
            <person name="Sengamalay N."/>
            <person name="Hazen T.H."/>
            <person name="Rasko D.A."/>
        </authorList>
    </citation>
    <scope>NUCLEOTIDE SEQUENCE [LARGE SCALE GENOMIC DNA]</scope>
    <source>
        <strain evidence="1 2">21072</strain>
    </source>
</reference>
<dbReference type="GO" id="GO:0004364">
    <property type="term" value="F:glutathione transferase activity"/>
    <property type="evidence" value="ECO:0007669"/>
    <property type="project" value="UniProtKB-EC"/>
</dbReference>
<dbReference type="SUPFAM" id="SSF47616">
    <property type="entry name" value="GST C-terminal domain-like"/>
    <property type="match status" value="1"/>
</dbReference>
<evidence type="ECO:0000313" key="2">
    <source>
        <dbReference type="Proteomes" id="UP000027327"/>
    </source>
</evidence>